<feature type="compositionally biased region" description="Low complexity" evidence="2">
    <location>
        <begin position="279"/>
        <end position="293"/>
    </location>
</feature>
<sequence>MPPPDPPDPLSHLPYDTSLPSALAHLVHHLVDPLARHYPQHTTQYLLEQLKRDLFRHFQPTWDEAHPQVGSGARSLICTRHLGLPMPMRAAGTRSGVEERVWRKAIAEEGGRSGDVSMGEEWEVWCDPGQVVWRWGPWEWEDPEFEPSKIVRESLQVIWQSAADGDKLSPTTPAKTAQGTPSRPSYAVPIRAPTLLAIPPTPSRGQGQNEAISVQESLLPAFSTLGLGRPSDGGQNRVSSGWSSSEEASSRSTSMTYSEEQPASPEHRSASRTSHRGSESQSSISSSVSDSNSGHTQLLTPATRPSTADPFTVSIIPLRESFRQEGVDVFGDRGSSEKLKTTPISQSRGRASPNALGESNVQPTTPNTETTITPRVPTPTVTPYDGGNVTVLGGGIKLGGGAGSHSRSSSVQSSHRTPIDRTRSPSVSFASRALSSATGPNGEPRKQRTRRRIMPTYLGHLGQPGVGGPVMGAFNGVVSPGASGGMGYGFGAHVGVGVSPPQVGIRGPMPRMGH</sequence>
<evidence type="ECO:0000256" key="2">
    <source>
        <dbReference type="SAM" id="MobiDB-lite"/>
    </source>
</evidence>
<feature type="compositionally biased region" description="Polar residues" evidence="2">
    <location>
        <begin position="169"/>
        <end position="183"/>
    </location>
</feature>
<evidence type="ECO:0000313" key="4">
    <source>
        <dbReference type="EMBL" id="ODN74606.1"/>
    </source>
</evidence>
<dbReference type="Pfam" id="PF07742">
    <property type="entry name" value="BTG"/>
    <property type="match status" value="1"/>
</dbReference>
<evidence type="ECO:0000256" key="1">
    <source>
        <dbReference type="ARBA" id="ARBA00007989"/>
    </source>
</evidence>
<organism evidence="4 5">
    <name type="scientific">Cryptococcus amylolentus CBS 6039</name>
    <dbReference type="NCBI Taxonomy" id="1295533"/>
    <lineage>
        <taxon>Eukaryota</taxon>
        <taxon>Fungi</taxon>
        <taxon>Dikarya</taxon>
        <taxon>Basidiomycota</taxon>
        <taxon>Agaricomycotina</taxon>
        <taxon>Tremellomycetes</taxon>
        <taxon>Tremellales</taxon>
        <taxon>Cryptococcaceae</taxon>
        <taxon>Cryptococcus</taxon>
    </lineage>
</organism>
<dbReference type="InterPro" id="IPR036054">
    <property type="entry name" value="BTG-like_sf"/>
</dbReference>
<reference evidence="4 5" key="1">
    <citation type="submission" date="2016-06" db="EMBL/GenBank/DDBJ databases">
        <title>Evolution of pathogenesis and genome organization in the Tremellales.</title>
        <authorList>
            <person name="Cuomo C."/>
            <person name="Litvintseva A."/>
            <person name="Heitman J."/>
            <person name="Chen Y."/>
            <person name="Sun S."/>
            <person name="Springer D."/>
            <person name="Dromer F."/>
            <person name="Young S."/>
            <person name="Zeng Q."/>
            <person name="Chapman S."/>
            <person name="Gujja S."/>
            <person name="Saif S."/>
            <person name="Birren B."/>
        </authorList>
    </citation>
    <scope>NUCLEOTIDE SEQUENCE [LARGE SCALE GENOMIC DNA]</scope>
    <source>
        <strain evidence="4 5">CBS 6039</strain>
    </source>
</reference>
<dbReference type="EMBL" id="AWGJ01000011">
    <property type="protein sequence ID" value="ODN74606.1"/>
    <property type="molecule type" value="Genomic_DNA"/>
</dbReference>
<keyword evidence="5" id="KW-1185">Reference proteome</keyword>
<dbReference type="GO" id="GO:0005737">
    <property type="term" value="C:cytoplasm"/>
    <property type="evidence" value="ECO:0007669"/>
    <property type="project" value="TreeGrafter"/>
</dbReference>
<accession>A0A1E3HFS9</accession>
<feature type="region of interest" description="Disordered" evidence="2">
    <location>
        <begin position="223"/>
        <end position="310"/>
    </location>
</feature>
<evidence type="ECO:0000259" key="3">
    <source>
        <dbReference type="Pfam" id="PF07742"/>
    </source>
</evidence>
<gene>
    <name evidence="4" type="ORF">L202_06962</name>
</gene>
<comment type="caution">
    <text evidence="4">The sequence shown here is derived from an EMBL/GenBank/DDBJ whole genome shotgun (WGS) entry which is preliminary data.</text>
</comment>
<feature type="compositionally biased region" description="Gly residues" evidence="2">
    <location>
        <begin position="392"/>
        <end position="403"/>
    </location>
</feature>
<feature type="compositionally biased region" description="Polar residues" evidence="2">
    <location>
        <begin position="424"/>
        <end position="439"/>
    </location>
</feature>
<dbReference type="Gene3D" id="3.90.640.90">
    <property type="entry name" value="Anti-proliferative protein, N-terminal domain"/>
    <property type="match status" value="1"/>
</dbReference>
<proteinExistence type="inferred from homology"/>
<dbReference type="OrthoDB" id="2574139at2759"/>
<dbReference type="PANTHER" id="PTHR22978:SF22">
    <property type="entry name" value="BTG FAMILY PROTEIN"/>
    <property type="match status" value="1"/>
</dbReference>
<evidence type="ECO:0000313" key="5">
    <source>
        <dbReference type="Proteomes" id="UP000094065"/>
    </source>
</evidence>
<feature type="compositionally biased region" description="Low complexity" evidence="2">
    <location>
        <begin position="239"/>
        <end position="254"/>
    </location>
</feature>
<dbReference type="STRING" id="1295533.A0A1E3HFS9"/>
<feature type="compositionally biased region" description="Low complexity" evidence="2">
    <location>
        <begin position="404"/>
        <end position="414"/>
    </location>
</feature>
<feature type="compositionally biased region" description="Polar residues" evidence="2">
    <location>
        <begin position="294"/>
        <end position="306"/>
    </location>
</feature>
<feature type="region of interest" description="Disordered" evidence="2">
    <location>
        <begin position="163"/>
        <end position="188"/>
    </location>
</feature>
<feature type="compositionally biased region" description="Basic and acidic residues" evidence="2">
    <location>
        <begin position="328"/>
        <end position="340"/>
    </location>
</feature>
<dbReference type="InterPro" id="IPR033332">
    <property type="entry name" value="BTG"/>
</dbReference>
<dbReference type="Proteomes" id="UP000094065">
    <property type="component" value="Unassembled WGS sequence"/>
</dbReference>
<dbReference type="InterPro" id="IPR002087">
    <property type="entry name" value="Anti_prolifrtn"/>
</dbReference>
<name>A0A1E3HFS9_9TREE</name>
<feature type="region of interest" description="Disordered" evidence="2">
    <location>
        <begin position="328"/>
        <end position="450"/>
    </location>
</feature>
<dbReference type="SUPFAM" id="SSF160696">
    <property type="entry name" value="BTG domain-like"/>
    <property type="match status" value="1"/>
</dbReference>
<comment type="similarity">
    <text evidence="1">Belongs to the BTG family.</text>
</comment>
<dbReference type="AlphaFoldDB" id="A0A1E3HFS9"/>
<dbReference type="GO" id="GO:0005634">
    <property type="term" value="C:nucleus"/>
    <property type="evidence" value="ECO:0007669"/>
    <property type="project" value="TreeGrafter"/>
</dbReference>
<dbReference type="RefSeq" id="XP_018990387.1">
    <property type="nucleotide sequence ID" value="XM_019141580.1"/>
</dbReference>
<feature type="compositionally biased region" description="Low complexity" evidence="2">
    <location>
        <begin position="363"/>
        <end position="383"/>
    </location>
</feature>
<protein>
    <recommendedName>
        <fullName evidence="3">Anti-proliferative protein domain-containing protein</fullName>
    </recommendedName>
</protein>
<feature type="domain" description="Anti-proliferative protein" evidence="3">
    <location>
        <begin position="25"/>
        <end position="136"/>
    </location>
</feature>
<dbReference type="PANTHER" id="PTHR22978">
    <property type="entry name" value="B-CELL TRANSLOCATION GENE"/>
    <property type="match status" value="1"/>
</dbReference>
<dbReference type="GeneID" id="30158271"/>